<proteinExistence type="predicted"/>
<dbReference type="Proteomes" id="UP000476411">
    <property type="component" value="Chromosome"/>
</dbReference>
<evidence type="ECO:0000313" key="3">
    <source>
        <dbReference type="Proteomes" id="UP000476411"/>
    </source>
</evidence>
<dbReference type="KEGG" id="chih:GWR21_03955"/>
<dbReference type="EMBL" id="CP048113">
    <property type="protein sequence ID" value="QHS58786.1"/>
    <property type="molecule type" value="Genomic_DNA"/>
</dbReference>
<reference evidence="2 3" key="1">
    <citation type="submission" date="2020-01" db="EMBL/GenBank/DDBJ databases">
        <title>Complete genome sequence of Chitinophaga sp. H33E-04 isolated from quinoa roots.</title>
        <authorList>
            <person name="Weon H.-Y."/>
            <person name="Lee S.A."/>
        </authorList>
    </citation>
    <scope>NUCLEOTIDE SEQUENCE [LARGE SCALE GENOMIC DNA]</scope>
    <source>
        <strain evidence="2 3">H33E-04</strain>
    </source>
</reference>
<feature type="transmembrane region" description="Helical" evidence="1">
    <location>
        <begin position="39"/>
        <end position="58"/>
    </location>
</feature>
<gene>
    <name evidence="2" type="ORF">GWR21_03955</name>
</gene>
<accession>A0A6B9Z9V0</accession>
<sequence>MQEYIWLPALAGFMVQLLNLLEALKLDASRAPDFTRFTYWIPYIAAPLLGGFAGYCTFHGSEVKYTTLMVAQVGASAPLLIRSLASAIPRAEQRSSGGAGG</sequence>
<evidence type="ECO:0000256" key="1">
    <source>
        <dbReference type="SAM" id="Phobius"/>
    </source>
</evidence>
<keyword evidence="1" id="KW-0472">Membrane</keyword>
<name>A0A6B9Z9V0_9BACT</name>
<dbReference type="RefSeq" id="WP_162330489.1">
    <property type="nucleotide sequence ID" value="NZ_CP048113.1"/>
</dbReference>
<protein>
    <submittedName>
        <fullName evidence="2">Uncharacterized protein</fullName>
    </submittedName>
</protein>
<keyword evidence="1" id="KW-0812">Transmembrane</keyword>
<keyword evidence="3" id="KW-1185">Reference proteome</keyword>
<organism evidence="2 3">
    <name type="scientific">Chitinophaga agri</name>
    <dbReference type="NCBI Taxonomy" id="2703787"/>
    <lineage>
        <taxon>Bacteria</taxon>
        <taxon>Pseudomonadati</taxon>
        <taxon>Bacteroidota</taxon>
        <taxon>Chitinophagia</taxon>
        <taxon>Chitinophagales</taxon>
        <taxon>Chitinophagaceae</taxon>
        <taxon>Chitinophaga</taxon>
    </lineage>
</organism>
<evidence type="ECO:0000313" key="2">
    <source>
        <dbReference type="EMBL" id="QHS58786.1"/>
    </source>
</evidence>
<keyword evidence="1" id="KW-1133">Transmembrane helix</keyword>
<dbReference type="AlphaFoldDB" id="A0A6B9Z9V0"/>